<reference evidence="1 2" key="1">
    <citation type="journal article" date="2019" name="Sci. Rep.">
        <title>A high-quality genome of Eragrostis curvula grass provides insights into Poaceae evolution and supports new strategies to enhance forage quality.</title>
        <authorList>
            <person name="Carballo J."/>
            <person name="Santos B.A.C.M."/>
            <person name="Zappacosta D."/>
            <person name="Garbus I."/>
            <person name="Selva J.P."/>
            <person name="Gallo C.A."/>
            <person name="Diaz A."/>
            <person name="Albertini E."/>
            <person name="Caccamo M."/>
            <person name="Echenique V."/>
        </authorList>
    </citation>
    <scope>NUCLEOTIDE SEQUENCE [LARGE SCALE GENOMIC DNA]</scope>
    <source>
        <strain evidence="2">cv. Victoria</strain>
        <tissue evidence="1">Leaf</tissue>
    </source>
</reference>
<evidence type="ECO:0000313" key="2">
    <source>
        <dbReference type="Proteomes" id="UP000324897"/>
    </source>
</evidence>
<evidence type="ECO:0000313" key="1">
    <source>
        <dbReference type="EMBL" id="TVU17724.1"/>
    </source>
</evidence>
<gene>
    <name evidence="1" type="ORF">EJB05_33775</name>
</gene>
<dbReference type="EMBL" id="RWGY01000029">
    <property type="protein sequence ID" value="TVU17724.1"/>
    <property type="molecule type" value="Genomic_DNA"/>
</dbReference>
<sequence length="178" mass="20022">MSLCTIAICPDETCAFVSTTKQLVGHIAGSHSWPCHHMVFIVDDRPSASRMASNFLVWTTWSTKKASPPPVHWQVLVPTERVLASRLACHLRVCIHPHHILDGQGQPSKAIKCALTYSRYFDEPIFHHYLWSDLKVECTDLSDGLPNREMCFKFIVPNSALGDKDKEAIHVKVSITIC</sequence>
<dbReference type="AlphaFoldDB" id="A0A5J9U295"/>
<protein>
    <submittedName>
        <fullName evidence="1">Uncharacterized protein</fullName>
    </submittedName>
</protein>
<dbReference type="Proteomes" id="UP000324897">
    <property type="component" value="Chromosome 7"/>
</dbReference>
<keyword evidence="2" id="KW-1185">Reference proteome</keyword>
<proteinExistence type="predicted"/>
<organism evidence="1 2">
    <name type="scientific">Eragrostis curvula</name>
    <name type="common">weeping love grass</name>
    <dbReference type="NCBI Taxonomy" id="38414"/>
    <lineage>
        <taxon>Eukaryota</taxon>
        <taxon>Viridiplantae</taxon>
        <taxon>Streptophyta</taxon>
        <taxon>Embryophyta</taxon>
        <taxon>Tracheophyta</taxon>
        <taxon>Spermatophyta</taxon>
        <taxon>Magnoliopsida</taxon>
        <taxon>Liliopsida</taxon>
        <taxon>Poales</taxon>
        <taxon>Poaceae</taxon>
        <taxon>PACMAD clade</taxon>
        <taxon>Chloridoideae</taxon>
        <taxon>Eragrostideae</taxon>
        <taxon>Eragrostidinae</taxon>
        <taxon>Eragrostis</taxon>
    </lineage>
</organism>
<comment type="caution">
    <text evidence="1">The sequence shown here is derived from an EMBL/GenBank/DDBJ whole genome shotgun (WGS) entry which is preliminary data.</text>
</comment>
<accession>A0A5J9U295</accession>
<feature type="non-terminal residue" evidence="1">
    <location>
        <position position="1"/>
    </location>
</feature>
<name>A0A5J9U295_9POAL</name>
<dbReference type="Gramene" id="TVU17724">
    <property type="protein sequence ID" value="TVU17724"/>
    <property type="gene ID" value="EJB05_33775"/>
</dbReference>